<protein>
    <submittedName>
        <fullName evidence="1">HIRA</fullName>
    </submittedName>
</protein>
<dbReference type="Proteomes" id="UP001235939">
    <property type="component" value="Chromosome 05"/>
</dbReference>
<sequence length="117" mass="11948">MCWTWRGAPVTTGWPPAVWTTPSLCGTPTSGKVGSGSLADSSPLTGGAGAEIITVLRGHTSLVKGVVWDPIGKYLASQVSLLSCTHLVCGVRKEGVCSLTTNLSECGGPMTGSLNLC</sequence>
<reference evidence="1 2" key="1">
    <citation type="submission" date="2022-01" db="EMBL/GenBank/DDBJ databases">
        <title>A chromosomal length assembly of Cordylochernes scorpioides.</title>
        <authorList>
            <person name="Zeh D."/>
            <person name="Zeh J."/>
        </authorList>
    </citation>
    <scope>NUCLEOTIDE SEQUENCE [LARGE SCALE GENOMIC DNA]</scope>
    <source>
        <strain evidence="1">IN4F17</strain>
        <tissue evidence="1">Whole Body</tissue>
    </source>
</reference>
<proteinExistence type="predicted"/>
<keyword evidence="2" id="KW-1185">Reference proteome</keyword>
<accession>A0ABY6KHD4</accession>
<evidence type="ECO:0000313" key="2">
    <source>
        <dbReference type="Proteomes" id="UP001235939"/>
    </source>
</evidence>
<organism evidence="1 2">
    <name type="scientific">Cordylochernes scorpioides</name>
    <dbReference type="NCBI Taxonomy" id="51811"/>
    <lineage>
        <taxon>Eukaryota</taxon>
        <taxon>Metazoa</taxon>
        <taxon>Ecdysozoa</taxon>
        <taxon>Arthropoda</taxon>
        <taxon>Chelicerata</taxon>
        <taxon>Arachnida</taxon>
        <taxon>Pseudoscorpiones</taxon>
        <taxon>Cheliferoidea</taxon>
        <taxon>Chernetidae</taxon>
        <taxon>Cordylochernes</taxon>
    </lineage>
</organism>
<name>A0ABY6KHD4_9ARAC</name>
<dbReference type="EMBL" id="CP092867">
    <property type="protein sequence ID" value="UYV68262.1"/>
    <property type="molecule type" value="Genomic_DNA"/>
</dbReference>
<evidence type="ECO:0000313" key="1">
    <source>
        <dbReference type="EMBL" id="UYV68262.1"/>
    </source>
</evidence>
<gene>
    <name evidence="1" type="ORF">LAZ67_5003643</name>
</gene>